<dbReference type="Proteomes" id="UP000181997">
    <property type="component" value="Unassembled WGS sequence"/>
</dbReference>
<evidence type="ECO:0000313" key="4">
    <source>
        <dbReference type="Proteomes" id="UP000181997"/>
    </source>
</evidence>
<dbReference type="PROSITE" id="PS51462">
    <property type="entry name" value="NUDIX"/>
    <property type="match status" value="1"/>
</dbReference>
<dbReference type="PANTHER" id="PTHR43736:SF1">
    <property type="entry name" value="DIHYDRONEOPTERIN TRIPHOSPHATE DIPHOSPHATASE"/>
    <property type="match status" value="1"/>
</dbReference>
<sequence length="183" mass="19767">MSAGCYIQTSSCLRRKSLSWSGTSRGDAGFTGRGKGGRFMFIVNVEAAIHRDGKWLLIRRSEKEEHAAGELSLVGGKCDPEGVSSDILERTLIREVEEEVGAVIGGLVYVNSSSFVTDTGVNVVDIVFLCQLQSGEPYPKSPDEVGEVLWMTTSEILSNEEIPDYLKTNVSLAETKLQGAGCS</sequence>
<evidence type="ECO:0000256" key="1">
    <source>
        <dbReference type="ARBA" id="ARBA00005582"/>
    </source>
</evidence>
<dbReference type="InterPro" id="IPR015797">
    <property type="entry name" value="NUDIX_hydrolase-like_dom_sf"/>
</dbReference>
<dbReference type="CDD" id="cd02883">
    <property type="entry name" value="NUDIX_Hydrolase"/>
    <property type="match status" value="1"/>
</dbReference>
<feature type="domain" description="Nudix hydrolase" evidence="2">
    <location>
        <begin position="40"/>
        <end position="178"/>
    </location>
</feature>
<dbReference type="Pfam" id="PF00293">
    <property type="entry name" value="NUDIX"/>
    <property type="match status" value="1"/>
</dbReference>
<organism evidence="3 4">
    <name type="scientific">[Bacillus] enclensis</name>
    <dbReference type="NCBI Taxonomy" id="1402860"/>
    <lineage>
        <taxon>Bacteria</taxon>
        <taxon>Bacillati</taxon>
        <taxon>Bacillota</taxon>
        <taxon>Bacilli</taxon>
        <taxon>Bacillales</taxon>
        <taxon>Bacillaceae</taxon>
        <taxon>Rossellomorea</taxon>
    </lineage>
</organism>
<proteinExistence type="inferred from homology"/>
<dbReference type="PANTHER" id="PTHR43736">
    <property type="entry name" value="ADP-RIBOSE PYROPHOSPHATASE"/>
    <property type="match status" value="1"/>
</dbReference>
<dbReference type="Gene3D" id="3.90.79.10">
    <property type="entry name" value="Nucleoside Triphosphate Pyrophosphohydrolase"/>
    <property type="match status" value="1"/>
</dbReference>
<comment type="similarity">
    <text evidence="1">Belongs to the Nudix hydrolase family.</text>
</comment>
<protein>
    <submittedName>
        <fullName evidence="3">ADP-ribose pyrophosphatase YjhB, NUDIX family</fullName>
    </submittedName>
</protein>
<dbReference type="SUPFAM" id="SSF55811">
    <property type="entry name" value="Nudix"/>
    <property type="match status" value="1"/>
</dbReference>
<dbReference type="EMBL" id="FMAU01000001">
    <property type="protein sequence ID" value="SCB74845.1"/>
    <property type="molecule type" value="Genomic_DNA"/>
</dbReference>
<dbReference type="InterPro" id="IPR000086">
    <property type="entry name" value="NUDIX_hydrolase_dom"/>
</dbReference>
<accession>A0A1C3YXN9</accession>
<keyword evidence="4" id="KW-1185">Reference proteome</keyword>
<reference evidence="4" key="1">
    <citation type="submission" date="2016-08" db="EMBL/GenBank/DDBJ databases">
        <authorList>
            <person name="Varghese N."/>
            <person name="Submissions Spin"/>
        </authorList>
    </citation>
    <scope>NUCLEOTIDE SEQUENCE [LARGE SCALE GENOMIC DNA]</scope>
    <source>
        <strain evidence="4">SGD-1123</strain>
    </source>
</reference>
<dbReference type="AlphaFoldDB" id="A0A1C3YXN9"/>
<evidence type="ECO:0000259" key="2">
    <source>
        <dbReference type="PROSITE" id="PS51462"/>
    </source>
</evidence>
<evidence type="ECO:0000313" key="3">
    <source>
        <dbReference type="EMBL" id="SCB74845.1"/>
    </source>
</evidence>
<gene>
    <name evidence="3" type="ORF">GA0061094_0244</name>
</gene>
<name>A0A1C3YXN9_9BACI</name>